<dbReference type="OrthoDB" id="9790209at2"/>
<evidence type="ECO:0000256" key="3">
    <source>
        <dbReference type="ARBA" id="ARBA00022519"/>
    </source>
</evidence>
<dbReference type="NCBIfam" id="TIGR00786">
    <property type="entry name" value="dctM"/>
    <property type="match status" value="1"/>
</dbReference>
<reference evidence="9 10" key="1">
    <citation type="submission" date="2014-05" db="EMBL/GenBank/DDBJ databases">
        <title>Draft Genome Sequence of Nitratireductor basaltis Strain UMTGB225, A Marine Bacterium Isolated from Green Barrel Tunicate.</title>
        <authorList>
            <person name="Gan H.Y."/>
        </authorList>
    </citation>
    <scope>NUCLEOTIDE SEQUENCE [LARGE SCALE GENOMIC DNA]</scope>
    <source>
        <strain evidence="9 10">UMTGB225</strain>
    </source>
</reference>
<proteinExistence type="inferred from homology"/>
<comment type="caution">
    <text evidence="7">Lacks conserved residue(s) required for the propagation of feature annotation.</text>
</comment>
<comment type="caution">
    <text evidence="9">The sequence shown here is derived from an EMBL/GenBank/DDBJ whole genome shotgun (WGS) entry which is preliminary data.</text>
</comment>
<comment type="similarity">
    <text evidence="7">Belongs to the TRAP transporter large permease family.</text>
</comment>
<organism evidence="9 10">
    <name type="scientific">Nitratireductor basaltis</name>
    <dbReference type="NCBI Taxonomy" id="472175"/>
    <lineage>
        <taxon>Bacteria</taxon>
        <taxon>Pseudomonadati</taxon>
        <taxon>Pseudomonadota</taxon>
        <taxon>Alphaproteobacteria</taxon>
        <taxon>Hyphomicrobiales</taxon>
        <taxon>Phyllobacteriaceae</taxon>
        <taxon>Nitratireductor</taxon>
    </lineage>
</organism>
<feature type="transmembrane region" description="Helical" evidence="7">
    <location>
        <begin position="241"/>
        <end position="259"/>
    </location>
</feature>
<gene>
    <name evidence="9" type="ORF">EL18_03373</name>
</gene>
<keyword evidence="6 7" id="KW-0472">Membrane</keyword>
<dbReference type="InterPro" id="IPR010656">
    <property type="entry name" value="DctM"/>
</dbReference>
<dbReference type="Pfam" id="PF06808">
    <property type="entry name" value="DctM"/>
    <property type="match status" value="1"/>
</dbReference>
<keyword evidence="2" id="KW-1003">Cell membrane</keyword>
<evidence type="ECO:0000256" key="4">
    <source>
        <dbReference type="ARBA" id="ARBA00022692"/>
    </source>
</evidence>
<dbReference type="Proteomes" id="UP000053675">
    <property type="component" value="Unassembled WGS sequence"/>
</dbReference>
<feature type="transmembrane region" description="Helical" evidence="7">
    <location>
        <begin position="213"/>
        <end position="235"/>
    </location>
</feature>
<comment type="subunit">
    <text evidence="7">The complex comprises the extracytoplasmic solute receptor protein and the two transmembrane proteins.</text>
</comment>
<evidence type="ECO:0000313" key="9">
    <source>
        <dbReference type="EMBL" id="KFB08163.1"/>
    </source>
</evidence>
<protein>
    <recommendedName>
        <fullName evidence="7">TRAP transporter large permease protein</fullName>
    </recommendedName>
</protein>
<feature type="transmembrane region" description="Helical" evidence="7">
    <location>
        <begin position="166"/>
        <end position="192"/>
    </location>
</feature>
<dbReference type="eggNOG" id="COG1593">
    <property type="taxonomic scope" value="Bacteria"/>
</dbReference>
<comment type="function">
    <text evidence="7">Part of the tripartite ATP-independent periplasmic (TRAP) transport system.</text>
</comment>
<dbReference type="EMBL" id="JMQM01000003">
    <property type="protein sequence ID" value="KFB08163.1"/>
    <property type="molecule type" value="Genomic_DNA"/>
</dbReference>
<keyword evidence="5 7" id="KW-1133">Transmembrane helix</keyword>
<dbReference type="InterPro" id="IPR004681">
    <property type="entry name" value="TRAP_DctM"/>
</dbReference>
<comment type="subcellular location">
    <subcellularLocation>
        <location evidence="1 7">Cell inner membrane</location>
        <topology evidence="1 7">Multi-pass membrane protein</topology>
    </subcellularLocation>
</comment>
<dbReference type="PIRSF" id="PIRSF006066">
    <property type="entry name" value="HI0050"/>
    <property type="match status" value="1"/>
</dbReference>
<dbReference type="GO" id="GO:0005886">
    <property type="term" value="C:plasma membrane"/>
    <property type="evidence" value="ECO:0007669"/>
    <property type="project" value="UniProtKB-SubCell"/>
</dbReference>
<dbReference type="STRING" id="472175.EL18_03373"/>
<dbReference type="GO" id="GO:0022857">
    <property type="term" value="F:transmembrane transporter activity"/>
    <property type="evidence" value="ECO:0007669"/>
    <property type="project" value="UniProtKB-UniRule"/>
</dbReference>
<feature type="transmembrane region" description="Helical" evidence="7">
    <location>
        <begin position="373"/>
        <end position="393"/>
    </location>
</feature>
<keyword evidence="4 7" id="KW-0812">Transmembrane</keyword>
<keyword evidence="10" id="KW-1185">Reference proteome</keyword>
<feature type="transmembrane region" description="Helical" evidence="7">
    <location>
        <begin position="271"/>
        <end position="293"/>
    </location>
</feature>
<evidence type="ECO:0000256" key="7">
    <source>
        <dbReference type="RuleBase" id="RU369079"/>
    </source>
</evidence>
<dbReference type="PATRIC" id="fig|472175.3.peg.3370"/>
<accession>A0A084U5C7</accession>
<feature type="transmembrane region" description="Helical" evidence="7">
    <location>
        <begin position="134"/>
        <end position="160"/>
    </location>
</feature>
<sequence length="426" mass="44929">MDYLPVVILLVLLAFNIQVAFAIGIAALSFFLLSGAMPVQVFIQRLIASTQSFPLLAVPFFILTGAIMNEAGITRRMLNLAESLTGHMTGGLAQVNVLLSTLLSGMSGSANADTAVQSKLLVPEMERRGYDVGYSAAVTASSSVIAATIPPGIGLILYGFLGNVSIGSLFLAGVIPGLMLAVLLMITAWIIARRRGYKPSREKPASWAERLTALRGAALALLIPVGVVGGIRFGLFTATEAGAIAVIYATVIGLMYRGLRWSSIPKVIVETVLATAAIMLIICAANAFGFYMSWVGIPKQAAAFMVALTDNPIILLLLINILLLVVGMLIEGTALLILLTPILVPVAVEMGIDPVHFGIVMVLNLTLGGMTPPLGTLMFVACSVTGVSIAKFVREALPFLAVLILALLLVTYVPQISLWLPTLGQE</sequence>
<evidence type="ECO:0000256" key="1">
    <source>
        <dbReference type="ARBA" id="ARBA00004429"/>
    </source>
</evidence>
<dbReference type="RefSeq" id="WP_036486816.1">
    <property type="nucleotide sequence ID" value="NZ_JMQM01000003.1"/>
</dbReference>
<dbReference type="AlphaFoldDB" id="A0A084U5C7"/>
<dbReference type="PANTHER" id="PTHR33362:SF4">
    <property type="entry name" value="2,3-DIKETO-L-GULONATE TRAP TRANSPORTER LARGE PERMEASE PROTEIN YIAN"/>
    <property type="match status" value="1"/>
</dbReference>
<evidence type="ECO:0000313" key="10">
    <source>
        <dbReference type="Proteomes" id="UP000053675"/>
    </source>
</evidence>
<feature type="transmembrane region" description="Helical" evidence="7">
    <location>
        <begin position="313"/>
        <end position="339"/>
    </location>
</feature>
<name>A0A084U5C7_9HYPH</name>
<evidence type="ECO:0000259" key="8">
    <source>
        <dbReference type="Pfam" id="PF06808"/>
    </source>
</evidence>
<evidence type="ECO:0000256" key="6">
    <source>
        <dbReference type="ARBA" id="ARBA00023136"/>
    </source>
</evidence>
<feature type="domain" description="TRAP C4-dicarboxylate transport system permease DctM subunit" evidence="8">
    <location>
        <begin position="6"/>
        <end position="416"/>
    </location>
</feature>
<keyword evidence="3 7" id="KW-0997">Cell inner membrane</keyword>
<evidence type="ECO:0000256" key="5">
    <source>
        <dbReference type="ARBA" id="ARBA00022989"/>
    </source>
</evidence>
<dbReference type="PANTHER" id="PTHR33362">
    <property type="entry name" value="SIALIC ACID TRAP TRANSPORTER PERMEASE PROTEIN SIAT-RELATED"/>
    <property type="match status" value="1"/>
</dbReference>
<feature type="transmembrane region" description="Helical" evidence="7">
    <location>
        <begin position="46"/>
        <end position="68"/>
    </location>
</feature>
<feature type="transmembrane region" description="Helical" evidence="7">
    <location>
        <begin position="400"/>
        <end position="420"/>
    </location>
</feature>
<keyword evidence="7" id="KW-0813">Transport</keyword>
<evidence type="ECO:0000256" key="2">
    <source>
        <dbReference type="ARBA" id="ARBA00022475"/>
    </source>
</evidence>